<dbReference type="InterPro" id="IPR015415">
    <property type="entry name" value="Spast_Vps4_C"/>
</dbReference>
<dbReference type="Pfam" id="PF00004">
    <property type="entry name" value="AAA"/>
    <property type="match status" value="1"/>
</dbReference>
<dbReference type="Proteomes" id="UP000799302">
    <property type="component" value="Unassembled WGS sequence"/>
</dbReference>
<sequence length="744" mass="82088">MTRGSPIAALQKTYDDTHLVCSTAIYFESRKEEAEALRCWKNALEQIHYHHAYRLPSNYTPKNETERALFTSIRQLELQCKERIDLLEALDASRKEAEGTEQADGETPGWLGGGTIPPLSVPDLARPPPLPSRPAAQRTVSSEMDIRATASSPLRSGRASRTPSPEKKARMKSTLRPLRQRRTASSTQSSPGLSRPPAAAKAATQAWITNPDVLSTPLESRQRRAQNEARLRDTTVLAGQAAMQRNRSPRVELEDEVDALDLDRDSLNANISRIRSEPEHAPQRLRPGRADRMKQNSANNVLGDESRPSPLSKSTSAVPVGTYRGSDPLRHSEAATASSSKTRPVRLRPDRQPYSSPSRGPQQNRRRSPVSLIKRKPVRSQPDPQNEDLLDDDDDEEADEESNNESIEPEADNSAIEELSWIETSANILTNLPRGVDFHAAEQILNEVIIKGDEVHWSDIAGLDIAKSALKENVVYPFLRPDLFRGLREPARGILLFGPPGTGKTMLARAVASESKSTFFAISASSLTSKFLGESEKLVRALFSLAKQLAPSVIFVDEIDSLLSARSDSGEHETSRRIKTEFLIQWSDLARAAAGREATGPNAGDASRVLVLAATNAPWAIDDAARRRFVRRQYIPLPEDEVRAAQLKTLLANQKQDLSEEDVAKLVGLTEGFSGSDITALTKDAAMGPLRSLGDRLLLTRSEDIRPISLLDFESSLLKIRPSVNKQGLQQFEDWATEYGERGG</sequence>
<reference evidence="6" key="1">
    <citation type="journal article" date="2020" name="Stud. Mycol.">
        <title>101 Dothideomycetes genomes: a test case for predicting lifestyles and emergence of pathogens.</title>
        <authorList>
            <person name="Haridas S."/>
            <person name="Albert R."/>
            <person name="Binder M."/>
            <person name="Bloem J."/>
            <person name="Labutti K."/>
            <person name="Salamov A."/>
            <person name="Andreopoulos B."/>
            <person name="Baker S."/>
            <person name="Barry K."/>
            <person name="Bills G."/>
            <person name="Bluhm B."/>
            <person name="Cannon C."/>
            <person name="Castanera R."/>
            <person name="Culley D."/>
            <person name="Daum C."/>
            <person name="Ezra D."/>
            <person name="Gonzalez J."/>
            <person name="Henrissat B."/>
            <person name="Kuo A."/>
            <person name="Liang C."/>
            <person name="Lipzen A."/>
            <person name="Lutzoni F."/>
            <person name="Magnuson J."/>
            <person name="Mondo S."/>
            <person name="Nolan M."/>
            <person name="Ohm R."/>
            <person name="Pangilinan J."/>
            <person name="Park H.-J."/>
            <person name="Ramirez L."/>
            <person name="Alfaro M."/>
            <person name="Sun H."/>
            <person name="Tritt A."/>
            <person name="Yoshinaga Y."/>
            <person name="Zwiers L.-H."/>
            <person name="Turgeon B."/>
            <person name="Goodwin S."/>
            <person name="Spatafora J."/>
            <person name="Crous P."/>
            <person name="Grigoriev I."/>
        </authorList>
    </citation>
    <scope>NUCLEOTIDE SEQUENCE</scope>
    <source>
        <strain evidence="6">CBS 115976</strain>
    </source>
</reference>
<dbReference type="GO" id="GO:0016887">
    <property type="term" value="F:ATP hydrolysis activity"/>
    <property type="evidence" value="ECO:0007669"/>
    <property type="project" value="InterPro"/>
</dbReference>
<dbReference type="InterPro" id="IPR050304">
    <property type="entry name" value="MT-severing_AAA_ATPase"/>
</dbReference>
<evidence type="ECO:0000256" key="3">
    <source>
        <dbReference type="ARBA" id="ARBA00022840"/>
    </source>
</evidence>
<feature type="compositionally biased region" description="Basic residues" evidence="4">
    <location>
        <begin position="364"/>
        <end position="378"/>
    </location>
</feature>
<evidence type="ECO:0000259" key="5">
    <source>
        <dbReference type="SMART" id="SM00382"/>
    </source>
</evidence>
<feature type="compositionally biased region" description="Basic and acidic residues" evidence="4">
    <location>
        <begin position="220"/>
        <end position="233"/>
    </location>
</feature>
<keyword evidence="7" id="KW-1185">Reference proteome</keyword>
<dbReference type="OrthoDB" id="10251136at2759"/>
<dbReference type="AlphaFoldDB" id="A0A6A6U4I0"/>
<dbReference type="InterPro" id="IPR041569">
    <property type="entry name" value="AAA_lid_3"/>
</dbReference>
<dbReference type="Gene3D" id="1.10.8.60">
    <property type="match status" value="1"/>
</dbReference>
<gene>
    <name evidence="6" type="ORF">BT63DRAFT_458164</name>
</gene>
<evidence type="ECO:0000313" key="6">
    <source>
        <dbReference type="EMBL" id="KAF2667199.1"/>
    </source>
</evidence>
<feature type="compositionally biased region" description="Polar residues" evidence="4">
    <location>
        <begin position="149"/>
        <end position="163"/>
    </location>
</feature>
<feature type="domain" description="AAA+ ATPase" evidence="5">
    <location>
        <begin position="490"/>
        <end position="639"/>
    </location>
</feature>
<dbReference type="FunFam" id="3.40.50.300:FF:000093">
    <property type="entry name" value="Fidgetin-like 1"/>
    <property type="match status" value="1"/>
</dbReference>
<keyword evidence="3" id="KW-0067">ATP-binding</keyword>
<comment type="similarity">
    <text evidence="1">Belongs to the AAA ATPase family.</text>
</comment>
<dbReference type="SUPFAM" id="SSF52540">
    <property type="entry name" value="P-loop containing nucleoside triphosphate hydrolases"/>
    <property type="match status" value="1"/>
</dbReference>
<feature type="compositionally biased region" description="Acidic residues" evidence="4">
    <location>
        <begin position="385"/>
        <end position="411"/>
    </location>
</feature>
<feature type="compositionally biased region" description="Basic and acidic residues" evidence="4">
    <location>
        <begin position="274"/>
        <end position="294"/>
    </location>
</feature>
<proteinExistence type="inferred from homology"/>
<dbReference type="PANTHER" id="PTHR23074">
    <property type="entry name" value="AAA DOMAIN-CONTAINING"/>
    <property type="match status" value="1"/>
</dbReference>
<accession>A0A6A6U4I0</accession>
<dbReference type="InterPro" id="IPR003960">
    <property type="entry name" value="ATPase_AAA_CS"/>
</dbReference>
<dbReference type="InterPro" id="IPR003593">
    <property type="entry name" value="AAA+_ATPase"/>
</dbReference>
<keyword evidence="2" id="KW-0547">Nucleotide-binding</keyword>
<organism evidence="6 7">
    <name type="scientific">Microthyrium microscopicum</name>
    <dbReference type="NCBI Taxonomy" id="703497"/>
    <lineage>
        <taxon>Eukaryota</taxon>
        <taxon>Fungi</taxon>
        <taxon>Dikarya</taxon>
        <taxon>Ascomycota</taxon>
        <taxon>Pezizomycotina</taxon>
        <taxon>Dothideomycetes</taxon>
        <taxon>Dothideomycetes incertae sedis</taxon>
        <taxon>Microthyriales</taxon>
        <taxon>Microthyriaceae</taxon>
        <taxon>Microthyrium</taxon>
    </lineage>
</organism>
<dbReference type="SMART" id="SM00382">
    <property type="entry name" value="AAA"/>
    <property type="match status" value="1"/>
</dbReference>
<dbReference type="PROSITE" id="PS00674">
    <property type="entry name" value="AAA"/>
    <property type="match status" value="1"/>
</dbReference>
<feature type="compositionally biased region" description="Polar residues" evidence="4">
    <location>
        <begin position="353"/>
        <end position="363"/>
    </location>
</feature>
<feature type="compositionally biased region" description="Basic residues" evidence="4">
    <location>
        <begin position="169"/>
        <end position="182"/>
    </location>
</feature>
<dbReference type="InterPro" id="IPR027417">
    <property type="entry name" value="P-loop_NTPase"/>
</dbReference>
<dbReference type="InterPro" id="IPR003959">
    <property type="entry name" value="ATPase_AAA_core"/>
</dbReference>
<dbReference type="FunFam" id="1.10.8.60:FF:000022">
    <property type="entry name" value="Fidgetin like 1"/>
    <property type="match status" value="1"/>
</dbReference>
<dbReference type="GO" id="GO:0005524">
    <property type="term" value="F:ATP binding"/>
    <property type="evidence" value="ECO:0007669"/>
    <property type="project" value="UniProtKB-KW"/>
</dbReference>
<dbReference type="CDD" id="cd19509">
    <property type="entry name" value="RecA-like_VPS4-like"/>
    <property type="match status" value="1"/>
</dbReference>
<evidence type="ECO:0000313" key="7">
    <source>
        <dbReference type="Proteomes" id="UP000799302"/>
    </source>
</evidence>
<dbReference type="PANTHER" id="PTHR23074:SF17">
    <property type="entry name" value="FIDGETIN-LIKE PROTEIN 1"/>
    <property type="match status" value="1"/>
</dbReference>
<protein>
    <submittedName>
        <fullName evidence="6">AAA-domain-containing protein</fullName>
    </submittedName>
</protein>
<dbReference type="Pfam" id="PF17862">
    <property type="entry name" value="AAA_lid_3"/>
    <property type="match status" value="1"/>
</dbReference>
<feature type="region of interest" description="Disordered" evidence="4">
    <location>
        <begin position="94"/>
        <end position="414"/>
    </location>
</feature>
<evidence type="ECO:0000256" key="2">
    <source>
        <dbReference type="ARBA" id="ARBA00022741"/>
    </source>
</evidence>
<name>A0A6A6U4I0_9PEZI</name>
<dbReference type="Gene3D" id="3.40.50.300">
    <property type="entry name" value="P-loop containing nucleotide triphosphate hydrolases"/>
    <property type="match status" value="1"/>
</dbReference>
<dbReference type="Pfam" id="PF09336">
    <property type="entry name" value="Vps4_C"/>
    <property type="match status" value="1"/>
</dbReference>
<dbReference type="EMBL" id="MU004238">
    <property type="protein sequence ID" value="KAF2667199.1"/>
    <property type="molecule type" value="Genomic_DNA"/>
</dbReference>
<evidence type="ECO:0000256" key="4">
    <source>
        <dbReference type="SAM" id="MobiDB-lite"/>
    </source>
</evidence>
<evidence type="ECO:0000256" key="1">
    <source>
        <dbReference type="ARBA" id="ARBA00006914"/>
    </source>
</evidence>